<gene>
    <name evidence="2" type="ORF">HA331_00570</name>
</gene>
<feature type="domain" description="C2H2-type" evidence="1">
    <location>
        <begin position="18"/>
        <end position="41"/>
    </location>
</feature>
<sequence>MVRLKAIIVRDRDGEEFLRCPRCGMVFKRRKDYIRHVNKAHGWLFGRGKPKGKRLKKKYAKLLSK</sequence>
<dbReference type="OMA" id="NKAHGWL"/>
<accession>A0A832T8H9</accession>
<protein>
    <recommendedName>
        <fullName evidence="1">C2H2-type domain-containing protein</fullName>
    </recommendedName>
</protein>
<name>A0A832T8H9_PYRHR</name>
<dbReference type="Proteomes" id="UP000617544">
    <property type="component" value="Unassembled WGS sequence"/>
</dbReference>
<dbReference type="InterPro" id="IPR013087">
    <property type="entry name" value="Znf_C2H2_type"/>
</dbReference>
<evidence type="ECO:0000313" key="3">
    <source>
        <dbReference type="Proteomes" id="UP000617544"/>
    </source>
</evidence>
<dbReference type="EMBL" id="DUJN01000002">
    <property type="protein sequence ID" value="HII60268.1"/>
    <property type="molecule type" value="Genomic_DNA"/>
</dbReference>
<comment type="caution">
    <text evidence="2">The sequence shown here is derived from an EMBL/GenBank/DDBJ whole genome shotgun (WGS) entry which is preliminary data.</text>
</comment>
<proteinExistence type="predicted"/>
<dbReference type="GeneID" id="1443581"/>
<dbReference type="PROSITE" id="PS50157">
    <property type="entry name" value="ZINC_FINGER_C2H2_2"/>
    <property type="match status" value="1"/>
</dbReference>
<dbReference type="PROSITE" id="PS00028">
    <property type="entry name" value="ZINC_FINGER_C2H2_1"/>
    <property type="match status" value="1"/>
</dbReference>
<dbReference type="AlphaFoldDB" id="A0A832T8H9"/>
<evidence type="ECO:0000313" key="2">
    <source>
        <dbReference type="EMBL" id="HII60268.1"/>
    </source>
</evidence>
<dbReference type="Pfam" id="PF00096">
    <property type="entry name" value="zf-C2H2"/>
    <property type="match status" value="1"/>
</dbReference>
<reference evidence="2" key="1">
    <citation type="journal article" date="2020" name="bioRxiv">
        <title>A rank-normalized archaeal taxonomy based on genome phylogeny resolves widespread incomplete and uneven classifications.</title>
        <authorList>
            <person name="Rinke C."/>
            <person name="Chuvochina M."/>
            <person name="Mussig A.J."/>
            <person name="Chaumeil P.-A."/>
            <person name="Waite D.W."/>
            <person name="Whitman W.B."/>
            <person name="Parks D.H."/>
            <person name="Hugenholtz P."/>
        </authorList>
    </citation>
    <scope>NUCLEOTIDE SEQUENCE</scope>
    <source>
        <strain evidence="2">UBA8834</strain>
    </source>
</reference>
<organism evidence="2 3">
    <name type="scientific">Pyrococcus horikoshii</name>
    <dbReference type="NCBI Taxonomy" id="53953"/>
    <lineage>
        <taxon>Archaea</taxon>
        <taxon>Methanobacteriati</taxon>
        <taxon>Methanobacteriota</taxon>
        <taxon>Thermococci</taxon>
        <taxon>Thermococcales</taxon>
        <taxon>Thermococcaceae</taxon>
        <taxon>Pyrococcus</taxon>
    </lineage>
</organism>
<evidence type="ECO:0000259" key="1">
    <source>
        <dbReference type="PROSITE" id="PS50157"/>
    </source>
</evidence>
<dbReference type="RefSeq" id="WP_010885346.1">
    <property type="nucleotide sequence ID" value="NZ_DUJN01000002.1"/>
</dbReference>
<dbReference type="SMART" id="SM00355">
    <property type="entry name" value="ZnF_C2H2"/>
    <property type="match status" value="1"/>
</dbReference>